<dbReference type="AlphaFoldDB" id="A0AAJ0UHT7"/>
<protein>
    <recommendedName>
        <fullName evidence="3">DUF4258 domain-containing protein</fullName>
    </recommendedName>
</protein>
<dbReference type="RefSeq" id="WP_201246567.1">
    <property type="nucleotide sequence ID" value="NZ_NHSF01000069.1"/>
</dbReference>
<gene>
    <name evidence="1" type="ORF">CCR82_14660</name>
</gene>
<name>A0AAJ0UHT7_HALSE</name>
<evidence type="ECO:0008006" key="3">
    <source>
        <dbReference type="Google" id="ProtNLM"/>
    </source>
</evidence>
<accession>A0AAJ0UHT7</accession>
<sequence>MSERCLRRKIQREWIARALERPARIEDDPDDADLAHVLCLVPERAFRVLRVIYNETVDPVAIVTAYFDDEVKDL</sequence>
<organism evidence="1 2">
    <name type="scientific">Halochromatium salexigens</name>
    <name type="common">Chromatium salexigens</name>
    <dbReference type="NCBI Taxonomy" id="49447"/>
    <lineage>
        <taxon>Bacteria</taxon>
        <taxon>Pseudomonadati</taxon>
        <taxon>Pseudomonadota</taxon>
        <taxon>Gammaproteobacteria</taxon>
        <taxon>Chromatiales</taxon>
        <taxon>Chromatiaceae</taxon>
        <taxon>Halochromatium</taxon>
    </lineage>
</organism>
<dbReference type="InterPro" id="IPR025354">
    <property type="entry name" value="DUF4258"/>
</dbReference>
<comment type="caution">
    <text evidence="1">The sequence shown here is derived from an EMBL/GenBank/DDBJ whole genome shotgun (WGS) entry which is preliminary data.</text>
</comment>
<evidence type="ECO:0000313" key="2">
    <source>
        <dbReference type="Proteomes" id="UP001296967"/>
    </source>
</evidence>
<dbReference type="Pfam" id="PF14076">
    <property type="entry name" value="DUF4258"/>
    <property type="match status" value="1"/>
</dbReference>
<dbReference type="EMBL" id="NHSF01000069">
    <property type="protein sequence ID" value="MBK5931729.1"/>
    <property type="molecule type" value="Genomic_DNA"/>
</dbReference>
<dbReference type="Proteomes" id="UP001296967">
    <property type="component" value="Unassembled WGS sequence"/>
</dbReference>
<keyword evidence="2" id="KW-1185">Reference proteome</keyword>
<reference evidence="1" key="1">
    <citation type="submission" date="2017-05" db="EMBL/GenBank/DDBJ databases">
        <authorList>
            <person name="Imhoff J.F."/>
            <person name="Rahn T."/>
            <person name="Kuenzel S."/>
            <person name="Neulinger S.C."/>
        </authorList>
    </citation>
    <scope>NUCLEOTIDE SEQUENCE</scope>
    <source>
        <strain evidence="1">DSM 4395</strain>
    </source>
</reference>
<evidence type="ECO:0000313" key="1">
    <source>
        <dbReference type="EMBL" id="MBK5931729.1"/>
    </source>
</evidence>
<reference evidence="1" key="2">
    <citation type="journal article" date="2020" name="Microorganisms">
        <title>Osmotic Adaptation and Compatible Solute Biosynthesis of Phototrophic Bacteria as Revealed from Genome Analyses.</title>
        <authorList>
            <person name="Imhoff J.F."/>
            <person name="Rahn T."/>
            <person name="Kunzel S."/>
            <person name="Keller A."/>
            <person name="Neulinger S.C."/>
        </authorList>
    </citation>
    <scope>NUCLEOTIDE SEQUENCE</scope>
    <source>
        <strain evidence="1">DSM 4395</strain>
    </source>
</reference>
<proteinExistence type="predicted"/>